<comment type="caution">
    <text evidence="4">The sequence shown here is derived from an EMBL/GenBank/DDBJ whole genome shotgun (WGS) entry which is preliminary data.</text>
</comment>
<dbReference type="AlphaFoldDB" id="A0A0F9C444"/>
<dbReference type="InterPro" id="IPR000863">
    <property type="entry name" value="Sulfotransferase_dom"/>
</dbReference>
<proteinExistence type="predicted"/>
<evidence type="ECO:0000259" key="3">
    <source>
        <dbReference type="Pfam" id="PF00685"/>
    </source>
</evidence>
<evidence type="ECO:0000313" key="4">
    <source>
        <dbReference type="EMBL" id="KKK97224.1"/>
    </source>
</evidence>
<dbReference type="Gene3D" id="3.40.50.300">
    <property type="entry name" value="P-loop containing nucleotide triphosphate hydrolases"/>
    <property type="match status" value="1"/>
</dbReference>
<name>A0A0F9C444_9ZZZZ</name>
<evidence type="ECO:0000256" key="1">
    <source>
        <dbReference type="ARBA" id="ARBA00022679"/>
    </source>
</evidence>
<dbReference type="Pfam" id="PF00685">
    <property type="entry name" value="Sulfotransfer_1"/>
    <property type="match status" value="1"/>
</dbReference>
<accession>A0A0F9C444</accession>
<evidence type="ECO:0000256" key="2">
    <source>
        <dbReference type="ARBA" id="ARBA00023180"/>
    </source>
</evidence>
<feature type="domain" description="Sulfotransferase" evidence="3">
    <location>
        <begin position="43"/>
        <end position="139"/>
    </location>
</feature>
<keyword evidence="2" id="KW-0325">Glycoprotein</keyword>
<dbReference type="PANTHER" id="PTHR10605:SF56">
    <property type="entry name" value="BIFUNCTIONAL HEPARAN SULFATE N-DEACETYLASE_N-SULFOTRANSFERASE"/>
    <property type="match status" value="1"/>
</dbReference>
<protein>
    <recommendedName>
        <fullName evidence="3">Sulfotransferase domain-containing protein</fullName>
    </recommendedName>
</protein>
<dbReference type="GO" id="GO:0008146">
    <property type="term" value="F:sulfotransferase activity"/>
    <property type="evidence" value="ECO:0007669"/>
    <property type="project" value="InterPro"/>
</dbReference>
<reference evidence="4" key="1">
    <citation type="journal article" date="2015" name="Nature">
        <title>Complex archaea that bridge the gap between prokaryotes and eukaryotes.</title>
        <authorList>
            <person name="Spang A."/>
            <person name="Saw J.H."/>
            <person name="Jorgensen S.L."/>
            <person name="Zaremba-Niedzwiedzka K."/>
            <person name="Martijn J."/>
            <person name="Lind A.E."/>
            <person name="van Eijk R."/>
            <person name="Schleper C."/>
            <person name="Guy L."/>
            <person name="Ettema T.J."/>
        </authorList>
    </citation>
    <scope>NUCLEOTIDE SEQUENCE</scope>
</reference>
<dbReference type="InterPro" id="IPR037359">
    <property type="entry name" value="NST/OST"/>
</dbReference>
<dbReference type="EMBL" id="LAZR01046147">
    <property type="protein sequence ID" value="KKK97224.1"/>
    <property type="molecule type" value="Genomic_DNA"/>
</dbReference>
<sequence length="215" mass="25324">QIAYSILLNGKGSKRVSFMTIDGSAQYFRSPGGVPQKLHEIYPNSKILLLFRNPVDRIYSNYRMNIKQNPKTLQQWPTFSKFLETSGWQQCAINNYADNLERWYQTFPRKQILVIKSEDFFECTQEILAEIFEFLELSSHKIKDLAPIIPLADNSFRVNVAVQTRRSQQARVIKRSIPGKHYPPVKKEERVVLERHFEPLNKKLYTLLGRDFNWK</sequence>
<feature type="non-terminal residue" evidence="4">
    <location>
        <position position="1"/>
    </location>
</feature>
<dbReference type="PANTHER" id="PTHR10605">
    <property type="entry name" value="HEPARAN SULFATE SULFOTRANSFERASE"/>
    <property type="match status" value="1"/>
</dbReference>
<organism evidence="4">
    <name type="scientific">marine sediment metagenome</name>
    <dbReference type="NCBI Taxonomy" id="412755"/>
    <lineage>
        <taxon>unclassified sequences</taxon>
        <taxon>metagenomes</taxon>
        <taxon>ecological metagenomes</taxon>
    </lineage>
</organism>
<dbReference type="SUPFAM" id="SSF52540">
    <property type="entry name" value="P-loop containing nucleoside triphosphate hydrolases"/>
    <property type="match status" value="1"/>
</dbReference>
<gene>
    <name evidence="4" type="ORF">LCGC14_2654910</name>
</gene>
<keyword evidence="1" id="KW-0808">Transferase</keyword>
<dbReference type="InterPro" id="IPR027417">
    <property type="entry name" value="P-loop_NTPase"/>
</dbReference>